<keyword evidence="1" id="KW-0808">Transferase</keyword>
<dbReference type="InterPro" id="IPR029044">
    <property type="entry name" value="Nucleotide-diphossugar_trans"/>
</dbReference>
<dbReference type="RefSeq" id="WP_353567927.1">
    <property type="nucleotide sequence ID" value="NZ_BAABRI010000018.1"/>
</dbReference>
<evidence type="ECO:0000313" key="2">
    <source>
        <dbReference type="EMBL" id="GAA5483823.1"/>
    </source>
</evidence>
<protein>
    <recommendedName>
        <fullName evidence="4">Glycosyl transferase</fullName>
    </recommendedName>
</protein>
<accession>A0ABP9UQJ4</accession>
<dbReference type="InterPro" id="IPR051706">
    <property type="entry name" value="Glycosyltransferase_domain"/>
</dbReference>
<dbReference type="Pfam" id="PF04488">
    <property type="entry name" value="Gly_transf_sug"/>
    <property type="match status" value="1"/>
</dbReference>
<dbReference type="PANTHER" id="PTHR32385:SF15">
    <property type="entry name" value="INOSITOL PHOSPHOCERAMIDE MANNOSYLTRANSFERASE 1"/>
    <property type="match status" value="1"/>
</dbReference>
<name>A0ABP9UQJ4_9BACT</name>
<evidence type="ECO:0000256" key="1">
    <source>
        <dbReference type="ARBA" id="ARBA00022679"/>
    </source>
</evidence>
<proteinExistence type="predicted"/>
<gene>
    <name evidence="2" type="ORF">Hsar01_03057</name>
</gene>
<dbReference type="InterPro" id="IPR007577">
    <property type="entry name" value="GlycoTrfase_DXD_sugar-bd_CS"/>
</dbReference>
<sequence length="225" mass="26443">MIPKRIICTHQSEHALEPKLRFCTNKMRELHPEWEWRFFSDADCDDFVSREMPEYEELYHAYRRPVMRADCFRLLAVYHLGGFYLDTDFLPAYPLDPLCVHRAVFPWEQTISAKRFEKRFPDWLRTVEKPRIMGNYAFGAEAGHPFVKALIEELIVRTETFEAEDCSDHDVMFSTGPDAVTSVYYRDREKWEDVVTLGSVRSGLGRFGDHHVTGSWWQEGRGALP</sequence>
<dbReference type="Gene3D" id="3.90.550.20">
    <property type="match status" value="1"/>
</dbReference>
<organism evidence="2 3">
    <name type="scientific">Haloferula sargassicola</name>
    <dbReference type="NCBI Taxonomy" id="490096"/>
    <lineage>
        <taxon>Bacteria</taxon>
        <taxon>Pseudomonadati</taxon>
        <taxon>Verrucomicrobiota</taxon>
        <taxon>Verrucomicrobiia</taxon>
        <taxon>Verrucomicrobiales</taxon>
        <taxon>Verrucomicrobiaceae</taxon>
        <taxon>Haloferula</taxon>
    </lineage>
</organism>
<keyword evidence="3" id="KW-1185">Reference proteome</keyword>
<reference evidence="2 3" key="1">
    <citation type="submission" date="2024-02" db="EMBL/GenBank/DDBJ databases">
        <title>Haloferula sargassicola NBRC 104335.</title>
        <authorList>
            <person name="Ichikawa N."/>
            <person name="Katano-Makiyama Y."/>
            <person name="Hidaka K."/>
        </authorList>
    </citation>
    <scope>NUCLEOTIDE SEQUENCE [LARGE SCALE GENOMIC DNA]</scope>
    <source>
        <strain evidence="2 3">NBRC 104335</strain>
    </source>
</reference>
<dbReference type="Proteomes" id="UP001476282">
    <property type="component" value="Unassembled WGS sequence"/>
</dbReference>
<dbReference type="PANTHER" id="PTHR32385">
    <property type="entry name" value="MANNOSYL PHOSPHORYLINOSITOL CERAMIDE SYNTHASE"/>
    <property type="match status" value="1"/>
</dbReference>
<comment type="caution">
    <text evidence="2">The sequence shown here is derived from an EMBL/GenBank/DDBJ whole genome shotgun (WGS) entry which is preliminary data.</text>
</comment>
<dbReference type="SUPFAM" id="SSF53448">
    <property type="entry name" value="Nucleotide-diphospho-sugar transferases"/>
    <property type="match status" value="1"/>
</dbReference>
<evidence type="ECO:0008006" key="4">
    <source>
        <dbReference type="Google" id="ProtNLM"/>
    </source>
</evidence>
<evidence type="ECO:0000313" key="3">
    <source>
        <dbReference type="Proteomes" id="UP001476282"/>
    </source>
</evidence>
<dbReference type="EMBL" id="BAABRI010000018">
    <property type="protein sequence ID" value="GAA5483823.1"/>
    <property type="molecule type" value="Genomic_DNA"/>
</dbReference>